<evidence type="ECO:0000313" key="7">
    <source>
        <dbReference type="EMBL" id="MDG3494081.1"/>
    </source>
</evidence>
<dbReference type="PANTHER" id="PTHR44835:SF1">
    <property type="entry name" value="PROTEIN O-GLCNAC TRANSFERASE"/>
    <property type="match status" value="1"/>
</dbReference>
<sequence length="736" mass="85113">MSFPYETDWENNADKLLLSEEYASAAKIYEDKILVEPNVKSHYWKLGILLLLQGQELEAHFAWSLGIGEATLEEVNEWTEDLCKLLLKEALRQEDLKRYRNAWLIRQHIREIDTDNFDNLVQIIYLSLHLKILTDELIQDLKILEILELNHSGTNIENNSVLQLVQNVLASDLNYELQLEIVSLTLPYIKDVSCFIELIAPIAYKLSDVNLEIATKFINIGLKISPNNQELIGYLVGFYLQYQQFSKALEVARKATSRNDNLINKILADFCLLNALVSAGGRWEEILSVSQHQKTLLPLLDYQNFNDISSHLFISRFFAPYIDDNPKDIRVNQNQISSLCLEKVQQVYQQPVDYFKSQNLSKRSNRIVKPLKIGYLSNCLRKHSIGWLARWLFSFHDREQFQIYGYFLNYHQNNSDHLQEWYSKQVYKSYRVGIESIGSTLDICNQISQDGIDILVDLDSLTYMNSCEIVSLKPAPVQVTWLGFDASGIPAIDYFIADPYVLPESAQTYYSEKIWRLPQTYIAVQGFECGVPTIHRSQLDIPEDAVIYFTGQRGYKRHPDNIRLQMKILKNVPNSYLLIKGVSDANSTEELFFRLAESEGVDCDRLKFLPLTMSELEHRANLTIADVVLDTYPYNGATTTLETLWMGIPIVTRVGEQFASRNSYTMMLNAGLVEGIAWTDEEYVEWGVKLGTDSQLRLEITWKLKESRKSAPIWNARQFAKEMEKAYQQMWEIYTN</sequence>
<evidence type="ECO:0000256" key="3">
    <source>
        <dbReference type="ARBA" id="ARBA00022679"/>
    </source>
</evidence>
<comment type="pathway">
    <text evidence="1">Protein modification; protein glycosylation.</text>
</comment>
<evidence type="ECO:0000256" key="4">
    <source>
        <dbReference type="ARBA" id="ARBA00022737"/>
    </source>
</evidence>
<keyword evidence="5" id="KW-0802">TPR repeat</keyword>
<protein>
    <submittedName>
        <fullName evidence="7">O-linked N-acetylglucosamine transferase, SPINDLY family protein</fullName>
    </submittedName>
</protein>
<reference evidence="7" key="1">
    <citation type="submission" date="2019-05" db="EMBL/GenBank/DDBJ databases">
        <title>Whole genome sequencing of Pseudanabaena catenata USMAC16.</title>
        <authorList>
            <person name="Khan Z."/>
            <person name="Omar W.M."/>
            <person name="Convey P."/>
            <person name="Merican F."/>
            <person name="Najimudin N."/>
        </authorList>
    </citation>
    <scope>NUCLEOTIDE SEQUENCE</scope>
    <source>
        <strain evidence="7">USMAC16</strain>
    </source>
</reference>
<dbReference type="InterPro" id="IPR029489">
    <property type="entry name" value="OGT/SEC/SPY_C"/>
</dbReference>
<dbReference type="GO" id="GO:0016757">
    <property type="term" value="F:glycosyltransferase activity"/>
    <property type="evidence" value="ECO:0007669"/>
    <property type="project" value="UniProtKB-KW"/>
</dbReference>
<dbReference type="SUPFAM" id="SSF53756">
    <property type="entry name" value="UDP-Glycosyltransferase/glycogen phosphorylase"/>
    <property type="match status" value="1"/>
</dbReference>
<keyword evidence="4" id="KW-0677">Repeat</keyword>
<evidence type="ECO:0000256" key="2">
    <source>
        <dbReference type="ARBA" id="ARBA00022676"/>
    </source>
</evidence>
<dbReference type="AlphaFoldDB" id="A0A9X4MAC4"/>
<comment type="caution">
    <text evidence="7">The sequence shown here is derived from an EMBL/GenBank/DDBJ whole genome shotgun (WGS) entry which is preliminary data.</text>
</comment>
<evidence type="ECO:0000259" key="6">
    <source>
        <dbReference type="Pfam" id="PF13844"/>
    </source>
</evidence>
<gene>
    <name evidence="7" type="ORF">FEV09_05870</name>
</gene>
<dbReference type="Proteomes" id="UP001152872">
    <property type="component" value="Unassembled WGS sequence"/>
</dbReference>
<keyword evidence="2" id="KW-0328">Glycosyltransferase</keyword>
<evidence type="ECO:0000256" key="1">
    <source>
        <dbReference type="ARBA" id="ARBA00004922"/>
    </source>
</evidence>
<accession>A0A9X4MAC4</accession>
<dbReference type="RefSeq" id="WP_009626143.1">
    <property type="nucleotide sequence ID" value="NZ_VBTY01000032.1"/>
</dbReference>
<feature type="domain" description="O-GlcNAc transferase C-terminal" evidence="6">
    <location>
        <begin position="334"/>
        <end position="522"/>
    </location>
</feature>
<keyword evidence="8" id="KW-1185">Reference proteome</keyword>
<feature type="domain" description="O-GlcNAc transferase C-terminal" evidence="6">
    <location>
        <begin position="535"/>
        <end position="723"/>
    </location>
</feature>
<dbReference type="PANTHER" id="PTHR44835">
    <property type="entry name" value="UDP-N-ACETYLGLUCOSAMINE--PEPTIDE N-ACETYLGLUCOSAMINYLTRANSFERASE SPINDLY-RELATED"/>
    <property type="match status" value="1"/>
</dbReference>
<keyword evidence="3 7" id="KW-0808">Transferase</keyword>
<evidence type="ECO:0000313" key="8">
    <source>
        <dbReference type="Proteomes" id="UP001152872"/>
    </source>
</evidence>
<proteinExistence type="predicted"/>
<dbReference type="InterPro" id="IPR011990">
    <property type="entry name" value="TPR-like_helical_dom_sf"/>
</dbReference>
<dbReference type="SUPFAM" id="SSF48452">
    <property type="entry name" value="TPR-like"/>
    <property type="match status" value="1"/>
</dbReference>
<dbReference type="Gene3D" id="3.40.50.2000">
    <property type="entry name" value="Glycogen Phosphorylase B"/>
    <property type="match status" value="1"/>
</dbReference>
<name>A0A9X4MAC4_9CYAN</name>
<dbReference type="InterPro" id="IPR051939">
    <property type="entry name" value="Glycosyltr_41/O-GlcNAc_trsf"/>
</dbReference>
<evidence type="ECO:0000256" key="5">
    <source>
        <dbReference type="ARBA" id="ARBA00022803"/>
    </source>
</evidence>
<dbReference type="Pfam" id="PF13844">
    <property type="entry name" value="Glyco_transf_41"/>
    <property type="match status" value="2"/>
</dbReference>
<dbReference type="EMBL" id="VBTY01000032">
    <property type="protein sequence ID" value="MDG3494081.1"/>
    <property type="molecule type" value="Genomic_DNA"/>
</dbReference>
<dbReference type="Gene3D" id="3.40.50.11380">
    <property type="match status" value="1"/>
</dbReference>
<organism evidence="7 8">
    <name type="scientific">Pseudanabaena catenata USMAC16</name>
    <dbReference type="NCBI Taxonomy" id="1855837"/>
    <lineage>
        <taxon>Bacteria</taxon>
        <taxon>Bacillati</taxon>
        <taxon>Cyanobacteriota</taxon>
        <taxon>Cyanophyceae</taxon>
        <taxon>Pseudanabaenales</taxon>
        <taxon>Pseudanabaenaceae</taxon>
        <taxon>Pseudanabaena</taxon>
    </lineage>
</organism>